<feature type="domain" description="Response regulatory" evidence="8">
    <location>
        <begin position="8"/>
        <end position="125"/>
    </location>
</feature>
<dbReference type="Pfam" id="PF00072">
    <property type="entry name" value="Response_reg"/>
    <property type="match status" value="1"/>
</dbReference>
<dbReference type="GO" id="GO:0005886">
    <property type="term" value="C:plasma membrane"/>
    <property type="evidence" value="ECO:0007669"/>
    <property type="project" value="TreeGrafter"/>
</dbReference>
<evidence type="ECO:0000256" key="4">
    <source>
        <dbReference type="ARBA" id="ARBA00022679"/>
    </source>
</evidence>
<keyword evidence="5" id="KW-0418">Kinase</keyword>
<dbReference type="Pfam" id="PF02518">
    <property type="entry name" value="HATPase_c"/>
    <property type="match status" value="1"/>
</dbReference>
<organism evidence="9 10">
    <name type="scientific">Marinifilum breve</name>
    <dbReference type="NCBI Taxonomy" id="2184082"/>
    <lineage>
        <taxon>Bacteria</taxon>
        <taxon>Pseudomonadati</taxon>
        <taxon>Bacteroidota</taxon>
        <taxon>Bacteroidia</taxon>
        <taxon>Marinilabiliales</taxon>
        <taxon>Marinifilaceae</taxon>
    </lineage>
</organism>
<reference evidence="9 10" key="1">
    <citation type="submission" date="2018-05" db="EMBL/GenBank/DDBJ databases">
        <title>Marinifilum breve JC075T sp. nov., a marine bacterium isolated from Yongle Blue Hole in the South China Sea.</title>
        <authorList>
            <person name="Fu T."/>
        </authorList>
    </citation>
    <scope>NUCLEOTIDE SEQUENCE [LARGE SCALE GENOMIC DNA]</scope>
    <source>
        <strain evidence="9 10">JC075</strain>
    </source>
</reference>
<evidence type="ECO:0000256" key="1">
    <source>
        <dbReference type="ARBA" id="ARBA00000085"/>
    </source>
</evidence>
<dbReference type="InterPro" id="IPR003661">
    <property type="entry name" value="HisK_dim/P_dom"/>
</dbReference>
<dbReference type="OrthoDB" id="1116664at2"/>
<dbReference type="InterPro" id="IPR036890">
    <property type="entry name" value="HATPase_C_sf"/>
</dbReference>
<feature type="modified residue" description="4-aspartylphosphate" evidence="6">
    <location>
        <position position="57"/>
    </location>
</feature>
<evidence type="ECO:0000259" key="7">
    <source>
        <dbReference type="PROSITE" id="PS50109"/>
    </source>
</evidence>
<dbReference type="InterPro" id="IPR003594">
    <property type="entry name" value="HATPase_dom"/>
</dbReference>
<name>A0A2V3ZXG1_9BACT</name>
<dbReference type="SUPFAM" id="SSF55785">
    <property type="entry name" value="PYP-like sensor domain (PAS domain)"/>
    <property type="match status" value="2"/>
</dbReference>
<dbReference type="CDD" id="cd00082">
    <property type="entry name" value="HisKA"/>
    <property type="match status" value="1"/>
</dbReference>
<keyword evidence="3 6" id="KW-0597">Phosphoprotein</keyword>
<sequence length="813" mass="94607">MGFNFTPEVLIVDDRLENLDLIGAVLGKLDAKLELIQSPLDAIRKIEEKEYALILLDIQMPQMDGFALAEKIRSGIKNTETPIIYITAFYLDKESEQRGYDCGCVDFIMKPFNSAILKNKVNIFLDLYKNRKQKEDQNVKLNLVLRDKELFENRLKNLASNYRTIIEGQSELILKINNSLKIEFANRAFTDFFNYSLDGVSINSVADINSELSDQISVAIKQMNGKSQSIILEKPIKNHLLEQKWIEWTVFKQMEFNEMYYHIVGRDVSDKKLLKDSLIKKELMIRKIQKLTRVGSFEWDSYTKILRGSTEFYRIYEISDKEIDSVLECIKEKFHPEDLLAFDEVLKIDTKENQKLELKHRIITQEQKIRHIHLEINVEYNSKLEVLIYTGVAWDVTEDVEMETTLKNSLGFEREDYHDKAFIELNENNEIVYINDLGCKILECNDLSKTTGISFFKFIPSAFIDKAEELLNFTEKKKDFVFDVFNIQSQKGNLKKVILIAFLYNDRRIRLLMNELPQFNDEGIIEDKYQSVISDLKGHEEELERNAIEMQNKINHELLVNEYQNQLLTQKSELESLGKMASSVVNEINQPLSGISMIVDNILLRLSKDIIDKDYIEEKCQQVFKDIDRIKTYLSQISIFNSSQNESCDASVDVNNVVQDAVNLMKKQYKNSNVDIQLKVDPDSLYICGNKYKLQKVIVDILNNSYESIGEKLKRSNSNESMEDKIQVKTKLIENEVVVSIKDFGEGIDPRNLNSIFEPFYSTKQEKTNSGLSLYVSKNIVQKMNGEIKVRSKKNQYTEMKLIFPFEQMIEKK</sequence>
<dbReference type="EMBL" id="QFLI01000007">
    <property type="protein sequence ID" value="PXX98875.1"/>
    <property type="molecule type" value="Genomic_DNA"/>
</dbReference>
<dbReference type="PROSITE" id="PS50110">
    <property type="entry name" value="RESPONSE_REGULATORY"/>
    <property type="match status" value="1"/>
</dbReference>
<evidence type="ECO:0000256" key="3">
    <source>
        <dbReference type="ARBA" id="ARBA00022553"/>
    </source>
</evidence>
<dbReference type="Gene3D" id="3.40.50.2300">
    <property type="match status" value="1"/>
</dbReference>
<comment type="caution">
    <text evidence="9">The sequence shown here is derived from an EMBL/GenBank/DDBJ whole genome shotgun (WGS) entry which is preliminary data.</text>
</comment>
<dbReference type="SMART" id="SM00387">
    <property type="entry name" value="HATPase_c"/>
    <property type="match status" value="1"/>
</dbReference>
<dbReference type="PANTHER" id="PTHR43047">
    <property type="entry name" value="TWO-COMPONENT HISTIDINE PROTEIN KINASE"/>
    <property type="match status" value="1"/>
</dbReference>
<dbReference type="EC" id="2.7.13.3" evidence="2"/>
<evidence type="ECO:0000256" key="5">
    <source>
        <dbReference type="ARBA" id="ARBA00022777"/>
    </source>
</evidence>
<dbReference type="InterPro" id="IPR005467">
    <property type="entry name" value="His_kinase_dom"/>
</dbReference>
<evidence type="ECO:0000256" key="2">
    <source>
        <dbReference type="ARBA" id="ARBA00012438"/>
    </source>
</evidence>
<dbReference type="InterPro" id="IPR035965">
    <property type="entry name" value="PAS-like_dom_sf"/>
</dbReference>
<evidence type="ECO:0000313" key="10">
    <source>
        <dbReference type="Proteomes" id="UP000248079"/>
    </source>
</evidence>
<dbReference type="SUPFAM" id="SSF55874">
    <property type="entry name" value="ATPase domain of HSP90 chaperone/DNA topoisomerase II/histidine kinase"/>
    <property type="match status" value="1"/>
</dbReference>
<proteinExistence type="predicted"/>
<dbReference type="InterPro" id="IPR004358">
    <property type="entry name" value="Sig_transdc_His_kin-like_C"/>
</dbReference>
<dbReference type="Gene3D" id="1.10.287.130">
    <property type="match status" value="1"/>
</dbReference>
<dbReference type="PANTHER" id="PTHR43047:SF72">
    <property type="entry name" value="OSMOSENSING HISTIDINE PROTEIN KINASE SLN1"/>
    <property type="match status" value="1"/>
</dbReference>
<dbReference type="AlphaFoldDB" id="A0A2V3ZXG1"/>
<dbReference type="Gene3D" id="3.30.565.10">
    <property type="entry name" value="Histidine kinase-like ATPase, C-terminal domain"/>
    <property type="match status" value="1"/>
</dbReference>
<gene>
    <name evidence="9" type="ORF">DF185_15990</name>
</gene>
<feature type="domain" description="Histidine kinase" evidence="7">
    <location>
        <begin position="583"/>
        <end position="808"/>
    </location>
</feature>
<dbReference type="Gene3D" id="3.30.450.20">
    <property type="entry name" value="PAS domain"/>
    <property type="match status" value="2"/>
</dbReference>
<comment type="catalytic activity">
    <reaction evidence="1">
        <text>ATP + protein L-histidine = ADP + protein N-phospho-L-histidine.</text>
        <dbReference type="EC" id="2.7.13.3"/>
    </reaction>
</comment>
<dbReference type="InterPro" id="IPR000014">
    <property type="entry name" value="PAS"/>
</dbReference>
<dbReference type="RefSeq" id="WP_110361766.1">
    <property type="nucleotide sequence ID" value="NZ_QFLI01000007.1"/>
</dbReference>
<dbReference type="PRINTS" id="PR00344">
    <property type="entry name" value="BCTRLSENSOR"/>
</dbReference>
<dbReference type="CDD" id="cd00130">
    <property type="entry name" value="PAS"/>
    <property type="match status" value="1"/>
</dbReference>
<dbReference type="Pfam" id="PF13188">
    <property type="entry name" value="PAS_8"/>
    <property type="match status" value="1"/>
</dbReference>
<dbReference type="InterPro" id="IPR011006">
    <property type="entry name" value="CheY-like_superfamily"/>
</dbReference>
<evidence type="ECO:0000259" key="8">
    <source>
        <dbReference type="PROSITE" id="PS50110"/>
    </source>
</evidence>
<dbReference type="InterPro" id="IPR001789">
    <property type="entry name" value="Sig_transdc_resp-reg_receiver"/>
</dbReference>
<evidence type="ECO:0000256" key="6">
    <source>
        <dbReference type="PROSITE-ProRule" id="PRU00169"/>
    </source>
</evidence>
<evidence type="ECO:0000313" key="9">
    <source>
        <dbReference type="EMBL" id="PXX98875.1"/>
    </source>
</evidence>
<dbReference type="GO" id="GO:0000155">
    <property type="term" value="F:phosphorelay sensor kinase activity"/>
    <property type="evidence" value="ECO:0007669"/>
    <property type="project" value="InterPro"/>
</dbReference>
<dbReference type="Proteomes" id="UP000248079">
    <property type="component" value="Unassembled WGS sequence"/>
</dbReference>
<keyword evidence="10" id="KW-1185">Reference proteome</keyword>
<keyword evidence="4" id="KW-0808">Transferase</keyword>
<accession>A0A2V3ZXG1</accession>
<protein>
    <recommendedName>
        <fullName evidence="2">histidine kinase</fullName>
        <ecNumber evidence="2">2.7.13.3</ecNumber>
    </recommendedName>
</protein>
<dbReference type="SUPFAM" id="SSF52172">
    <property type="entry name" value="CheY-like"/>
    <property type="match status" value="1"/>
</dbReference>
<dbReference type="SMART" id="SM00091">
    <property type="entry name" value="PAS"/>
    <property type="match status" value="2"/>
</dbReference>
<dbReference type="PROSITE" id="PS50109">
    <property type="entry name" value="HIS_KIN"/>
    <property type="match status" value="1"/>
</dbReference>
<dbReference type="GO" id="GO:0009927">
    <property type="term" value="F:histidine phosphotransfer kinase activity"/>
    <property type="evidence" value="ECO:0007669"/>
    <property type="project" value="TreeGrafter"/>
</dbReference>
<dbReference type="SMART" id="SM00448">
    <property type="entry name" value="REC"/>
    <property type="match status" value="1"/>
</dbReference>
<dbReference type="CDD" id="cd17546">
    <property type="entry name" value="REC_hyHK_CKI1_RcsC-like"/>
    <property type="match status" value="1"/>
</dbReference>